<protein>
    <submittedName>
        <fullName evidence="1">Uncharacterized protein</fullName>
    </submittedName>
</protein>
<organism evidence="1 2">
    <name type="scientific">Violaceomyces palustris</name>
    <dbReference type="NCBI Taxonomy" id="1673888"/>
    <lineage>
        <taxon>Eukaryota</taxon>
        <taxon>Fungi</taxon>
        <taxon>Dikarya</taxon>
        <taxon>Basidiomycota</taxon>
        <taxon>Ustilaginomycotina</taxon>
        <taxon>Ustilaginomycetes</taxon>
        <taxon>Violaceomycetales</taxon>
        <taxon>Violaceomycetaceae</taxon>
        <taxon>Violaceomyces</taxon>
    </lineage>
</organism>
<name>A0ACD0P086_9BASI</name>
<evidence type="ECO:0000313" key="1">
    <source>
        <dbReference type="EMBL" id="PWN51508.1"/>
    </source>
</evidence>
<sequence>MASSPISSTSKVLLRSIRPFTSLAHVTTAPIRCLAGQQQQRREFSFTAPSEAVKAKSTALKKKVAVRKKTSSGPRSTGGKRKGGADSSANLSRTTEFHQQSPDLSDLVEFNSENVTKDAVSHIMAWNKRALGAFKNFGLPRELAREQSTQSRPRTLVRPQTISLLDTLDASSNSKESTRSILVGEKGCGKSVLMTQGVSYALDEGWAVVYLPKAIDLINSSSPYVYSQTQLTYLQPSLTRALITSILEVNSSILKTLSTTEPTQLERSSKVEAGTPLDKLARLGLDETLNPAARHQVLEALVKGLASQTKVPVLFAIDDLQALFLPSLYRDPDYEILQSYELGLPRMLLSLLTPKDSPFALRRGAFLGALSGTHTEFPVPAELSASLNLALDSSKVHPYTPFNPTHLAHAQCGLKAIHVGQPLSKTEAAAIFAQLIRERAYWTATNDEFFLSKFVESAGNARTFQKSLLSSLI</sequence>
<accession>A0ACD0P086</accession>
<dbReference type="EMBL" id="KZ819838">
    <property type="protein sequence ID" value="PWN51508.1"/>
    <property type="molecule type" value="Genomic_DNA"/>
</dbReference>
<reference evidence="1 2" key="1">
    <citation type="journal article" date="2018" name="Mol. Biol. Evol.">
        <title>Broad Genomic Sampling Reveals a Smut Pathogenic Ancestry of the Fungal Clade Ustilaginomycotina.</title>
        <authorList>
            <person name="Kijpornyongpan T."/>
            <person name="Mondo S.J."/>
            <person name="Barry K."/>
            <person name="Sandor L."/>
            <person name="Lee J."/>
            <person name="Lipzen A."/>
            <person name="Pangilinan J."/>
            <person name="LaButti K."/>
            <person name="Hainaut M."/>
            <person name="Henrissat B."/>
            <person name="Grigoriev I.V."/>
            <person name="Spatafora J.W."/>
            <person name="Aime M.C."/>
        </authorList>
    </citation>
    <scope>NUCLEOTIDE SEQUENCE [LARGE SCALE GENOMIC DNA]</scope>
    <source>
        <strain evidence="1 2">SA 807</strain>
    </source>
</reference>
<gene>
    <name evidence="1" type="ORF">IE53DRAFT_386118</name>
</gene>
<keyword evidence="2" id="KW-1185">Reference proteome</keyword>
<dbReference type="Proteomes" id="UP000245626">
    <property type="component" value="Unassembled WGS sequence"/>
</dbReference>
<proteinExistence type="predicted"/>
<evidence type="ECO:0000313" key="2">
    <source>
        <dbReference type="Proteomes" id="UP000245626"/>
    </source>
</evidence>